<dbReference type="PANTHER" id="PTHR35008">
    <property type="entry name" value="BLL4482 PROTEIN-RELATED"/>
    <property type="match status" value="1"/>
</dbReference>
<name>A0ABT3GMN7_9BACT</name>
<protein>
    <submittedName>
        <fullName evidence="8">PA14 domain-containing protein</fullName>
    </submittedName>
</protein>
<keyword evidence="1 4" id="KW-0349">Heme</keyword>
<evidence type="ECO:0000256" key="2">
    <source>
        <dbReference type="ARBA" id="ARBA00022723"/>
    </source>
</evidence>
<evidence type="ECO:0000256" key="1">
    <source>
        <dbReference type="ARBA" id="ARBA00022617"/>
    </source>
</evidence>
<dbReference type="SUPFAM" id="SSF46626">
    <property type="entry name" value="Cytochrome c"/>
    <property type="match status" value="1"/>
</dbReference>
<comment type="caution">
    <text evidence="8">The sequence shown here is derived from an EMBL/GenBank/DDBJ whole genome shotgun (WGS) entry which is preliminary data.</text>
</comment>
<feature type="domain" description="PA14" evidence="7">
    <location>
        <begin position="148"/>
        <end position="291"/>
    </location>
</feature>
<dbReference type="EMBL" id="JAPDDT010000010">
    <property type="protein sequence ID" value="MCW1924790.1"/>
    <property type="molecule type" value="Genomic_DNA"/>
</dbReference>
<dbReference type="InterPro" id="IPR037524">
    <property type="entry name" value="PA14/GLEYA"/>
</dbReference>
<evidence type="ECO:0000313" key="8">
    <source>
        <dbReference type="EMBL" id="MCW1924790.1"/>
    </source>
</evidence>
<keyword evidence="9" id="KW-1185">Reference proteome</keyword>
<evidence type="ECO:0000256" key="3">
    <source>
        <dbReference type="ARBA" id="ARBA00023004"/>
    </source>
</evidence>
<sequence length="501" mass="53997">MLRTALLASLCAVPLHAQDGGQLYTLYCSACHGADGKGATGGQFPPLAGSPWVLGDAARAVKVVLHGLHGEVEVDGRTFNLEMPPQGAILPDDQIAAILTHARSSWGNKAEPVSADFVKATRAASADRKGPWTAAELLKLHPLPASTPPIANLLSQVYQGEWQRLPDFSTLKPGNIEEEHDGKISIAKAGFTELFGMVWQGDLTAPEAGEFRFRLDADDGARVLLDDKEVVKVDGIGPMDGSRAKEGKIKLTAGAHKLRVEYFEYKGQEGIALSWRGPGIPSWRNLSDKPPKTGPDPIVIGPQNGRAVVYRNFIASTTPRAIGIGFPGGVNLAYSADNLAPELIWTGAFMDGSRHWVERGQGNQPPAGESIVKLSGTPILPKEARFRGYKLDPAGNPTFAVQIGGLTLQDSWKPTDAPDENAATRQPALQRRVSLKGSGSGLELLISDQSESKVFDDQEVSFADRFFIHTEGVVNLINRGGKTYLKLLPGETATFDYRWNR</sequence>
<gene>
    <name evidence="8" type="ORF">OKA05_19660</name>
</gene>
<reference evidence="8 9" key="1">
    <citation type="submission" date="2022-10" db="EMBL/GenBank/DDBJ databases">
        <title>Luteolibacter arcticus strain CCTCC AB 2014275, whole genome shotgun sequencing project.</title>
        <authorList>
            <person name="Zhao G."/>
            <person name="Shen L."/>
        </authorList>
    </citation>
    <scope>NUCLEOTIDE SEQUENCE [LARGE SCALE GENOMIC DNA]</scope>
    <source>
        <strain evidence="8 9">CCTCC AB 2014275</strain>
    </source>
</reference>
<dbReference type="Gene3D" id="1.10.760.10">
    <property type="entry name" value="Cytochrome c-like domain"/>
    <property type="match status" value="1"/>
</dbReference>
<dbReference type="Proteomes" id="UP001320876">
    <property type="component" value="Unassembled WGS sequence"/>
</dbReference>
<dbReference type="SUPFAM" id="SSF56988">
    <property type="entry name" value="Anthrax protective antigen"/>
    <property type="match status" value="1"/>
</dbReference>
<dbReference type="Pfam" id="PF07691">
    <property type="entry name" value="PA14"/>
    <property type="match status" value="1"/>
</dbReference>
<dbReference type="InterPro" id="IPR009056">
    <property type="entry name" value="Cyt_c-like_dom"/>
</dbReference>
<feature type="domain" description="Cytochrome c" evidence="6">
    <location>
        <begin position="15"/>
        <end position="106"/>
    </location>
</feature>
<feature type="chain" id="PRO_5045760255" evidence="5">
    <location>
        <begin position="18"/>
        <end position="501"/>
    </location>
</feature>
<evidence type="ECO:0000256" key="4">
    <source>
        <dbReference type="PROSITE-ProRule" id="PRU00433"/>
    </source>
</evidence>
<accession>A0ABT3GMN7</accession>
<keyword evidence="5" id="KW-0732">Signal</keyword>
<evidence type="ECO:0000313" key="9">
    <source>
        <dbReference type="Proteomes" id="UP001320876"/>
    </source>
</evidence>
<dbReference type="RefSeq" id="WP_264488899.1">
    <property type="nucleotide sequence ID" value="NZ_JAPDDT010000010.1"/>
</dbReference>
<dbReference type="PROSITE" id="PS51820">
    <property type="entry name" value="PA14"/>
    <property type="match status" value="1"/>
</dbReference>
<dbReference type="InterPro" id="IPR051459">
    <property type="entry name" value="Cytochrome_c-type_DH"/>
</dbReference>
<dbReference type="InterPro" id="IPR011658">
    <property type="entry name" value="PA14_dom"/>
</dbReference>
<dbReference type="PANTHER" id="PTHR35008:SF8">
    <property type="entry name" value="ALCOHOL DEHYDROGENASE CYTOCHROME C SUBUNIT"/>
    <property type="match status" value="1"/>
</dbReference>
<evidence type="ECO:0000259" key="6">
    <source>
        <dbReference type="PROSITE" id="PS51007"/>
    </source>
</evidence>
<dbReference type="Pfam" id="PF00034">
    <property type="entry name" value="Cytochrom_C"/>
    <property type="match status" value="1"/>
</dbReference>
<dbReference type="InterPro" id="IPR036909">
    <property type="entry name" value="Cyt_c-like_dom_sf"/>
</dbReference>
<dbReference type="PROSITE" id="PS51007">
    <property type="entry name" value="CYTC"/>
    <property type="match status" value="1"/>
</dbReference>
<evidence type="ECO:0000256" key="5">
    <source>
        <dbReference type="SAM" id="SignalP"/>
    </source>
</evidence>
<keyword evidence="2 4" id="KW-0479">Metal-binding</keyword>
<evidence type="ECO:0000259" key="7">
    <source>
        <dbReference type="PROSITE" id="PS51820"/>
    </source>
</evidence>
<feature type="signal peptide" evidence="5">
    <location>
        <begin position="1"/>
        <end position="17"/>
    </location>
</feature>
<organism evidence="8 9">
    <name type="scientific">Luteolibacter arcticus</name>
    <dbReference type="NCBI Taxonomy" id="1581411"/>
    <lineage>
        <taxon>Bacteria</taxon>
        <taxon>Pseudomonadati</taxon>
        <taxon>Verrucomicrobiota</taxon>
        <taxon>Verrucomicrobiia</taxon>
        <taxon>Verrucomicrobiales</taxon>
        <taxon>Verrucomicrobiaceae</taxon>
        <taxon>Luteolibacter</taxon>
    </lineage>
</organism>
<keyword evidence="3 4" id="KW-0408">Iron</keyword>
<dbReference type="Gene3D" id="3.90.182.10">
    <property type="entry name" value="Toxin - Anthrax Protective Antigen,domain 1"/>
    <property type="match status" value="1"/>
</dbReference>
<proteinExistence type="predicted"/>
<dbReference type="SMART" id="SM00758">
    <property type="entry name" value="PA14"/>
    <property type="match status" value="1"/>
</dbReference>